<gene>
    <name evidence="11" type="primary">gmk</name>
    <name evidence="13" type="ordered locus">Corgl_1022</name>
</gene>
<keyword evidence="6 11" id="KW-0547">Nucleotide-binding</keyword>
<dbReference type="InterPro" id="IPR008144">
    <property type="entry name" value="Guanylate_kin-like_dom"/>
</dbReference>
<comment type="catalytic activity">
    <reaction evidence="10 11">
        <text>GMP + ATP = GDP + ADP</text>
        <dbReference type="Rhea" id="RHEA:20780"/>
        <dbReference type="ChEBI" id="CHEBI:30616"/>
        <dbReference type="ChEBI" id="CHEBI:58115"/>
        <dbReference type="ChEBI" id="CHEBI:58189"/>
        <dbReference type="ChEBI" id="CHEBI:456216"/>
        <dbReference type="EC" id="2.7.4.8"/>
    </reaction>
</comment>
<protein>
    <recommendedName>
        <fullName evidence="4 11">Guanylate kinase</fullName>
        <ecNumber evidence="3 11">2.7.4.8</ecNumber>
    </recommendedName>
    <alternativeName>
        <fullName evidence="9 11">GMP kinase</fullName>
    </alternativeName>
</protein>
<evidence type="ECO:0000256" key="6">
    <source>
        <dbReference type="ARBA" id="ARBA00022741"/>
    </source>
</evidence>
<reference evidence="14" key="1">
    <citation type="journal article" date="2013" name="Stand. Genomic Sci.">
        <title>Complete genome sequence of Coriobacterium glomerans type strain (PW2(T)) from the midgut of Pyrrhocoris apterus L. (red soldier bug).</title>
        <authorList>
            <person name="Stackebrandt E."/>
            <person name="Zeytun A."/>
            <person name="Lapidus A."/>
            <person name="Nolan M."/>
            <person name="Lucas S."/>
            <person name="Hammon N."/>
            <person name="Deshpande S."/>
            <person name="Cheng J.F."/>
            <person name="Tapia R."/>
            <person name="Goodwin L.A."/>
            <person name="Pitluck S."/>
            <person name="Liolios K."/>
            <person name="Pagani I."/>
            <person name="Ivanova N."/>
            <person name="Mavromatis K."/>
            <person name="Mikhailova N."/>
            <person name="Huntemann M."/>
            <person name="Pati A."/>
            <person name="Chen A."/>
            <person name="Palaniappan K."/>
            <person name="Chang Y.J."/>
            <person name="Land M."/>
            <person name="Hauser L."/>
            <person name="Rohde M."/>
            <person name="Pukall R."/>
            <person name="Goker M."/>
            <person name="Detter J.C."/>
            <person name="Woyke T."/>
            <person name="Bristow J."/>
            <person name="Eisen J.A."/>
            <person name="Markowitz V."/>
            <person name="Hugenholtz P."/>
            <person name="Kyrpides N.C."/>
            <person name="Klenk H.P."/>
        </authorList>
    </citation>
    <scope>NUCLEOTIDE SEQUENCE</scope>
    <source>
        <strain evidence="14">ATCC 49209 / DSM 20642 / JCM 10262 / PW2</strain>
    </source>
</reference>
<dbReference type="FunFam" id="3.30.63.10:FF:000002">
    <property type="entry name" value="Guanylate kinase 1"/>
    <property type="match status" value="1"/>
</dbReference>
<dbReference type="KEGG" id="cgo:Corgl_1022"/>
<evidence type="ECO:0000256" key="4">
    <source>
        <dbReference type="ARBA" id="ARBA00016296"/>
    </source>
</evidence>
<dbReference type="Proteomes" id="UP000006851">
    <property type="component" value="Chromosome"/>
</dbReference>
<keyword evidence="14" id="KW-1185">Reference proteome</keyword>
<dbReference type="InterPro" id="IPR008145">
    <property type="entry name" value="GK/Ca_channel_bsu"/>
</dbReference>
<dbReference type="InterPro" id="IPR027417">
    <property type="entry name" value="P-loop_NTPase"/>
</dbReference>
<comment type="subcellular location">
    <subcellularLocation>
        <location evidence="11">Cytoplasm</location>
    </subcellularLocation>
</comment>
<comment type="function">
    <text evidence="1 11">Essential for recycling GMP and indirectly, cGMP.</text>
</comment>
<feature type="binding site" evidence="11">
    <location>
        <begin position="13"/>
        <end position="20"/>
    </location>
    <ligand>
        <name>ATP</name>
        <dbReference type="ChEBI" id="CHEBI:30616"/>
    </ligand>
</feature>
<evidence type="ECO:0000313" key="13">
    <source>
        <dbReference type="EMBL" id="AEB07130.1"/>
    </source>
</evidence>
<evidence type="ECO:0000259" key="12">
    <source>
        <dbReference type="PROSITE" id="PS50052"/>
    </source>
</evidence>
<sequence length="189" mass="20982">MDCAESTLFVISGPSGAGKGTLVAHARALLPRLGLTVSATTRAPREGEVDGKTYYFLSREKFTALIDGGEFVEWAEVHGNFYGTLRSEIDRCLGLGVSLIMELDPQGAFQVRQQFPEAVLIFIMPPSLGVIRRRLVSRGSETASTLERRLVDAERELQLVGRYDAVVINDDLDRACEELVRIIKRNERI</sequence>
<evidence type="ECO:0000256" key="1">
    <source>
        <dbReference type="ARBA" id="ARBA00003531"/>
    </source>
</evidence>
<dbReference type="RefSeq" id="WP_013708873.1">
    <property type="nucleotide sequence ID" value="NC_015389.1"/>
</dbReference>
<dbReference type="SMART" id="SM00072">
    <property type="entry name" value="GuKc"/>
    <property type="match status" value="1"/>
</dbReference>
<keyword evidence="7 11" id="KW-0418">Kinase</keyword>
<dbReference type="PANTHER" id="PTHR23117">
    <property type="entry name" value="GUANYLATE KINASE-RELATED"/>
    <property type="match status" value="1"/>
</dbReference>
<dbReference type="CDD" id="cd00071">
    <property type="entry name" value="GMPK"/>
    <property type="match status" value="1"/>
</dbReference>
<dbReference type="OrthoDB" id="9808150at2"/>
<dbReference type="HOGENOM" id="CLU_001715_1_2_11"/>
<dbReference type="PROSITE" id="PS00856">
    <property type="entry name" value="GUANYLATE_KINASE_1"/>
    <property type="match status" value="1"/>
</dbReference>
<evidence type="ECO:0000256" key="5">
    <source>
        <dbReference type="ARBA" id="ARBA00022679"/>
    </source>
</evidence>
<dbReference type="eggNOG" id="COG0194">
    <property type="taxonomic scope" value="Bacteria"/>
</dbReference>
<dbReference type="Gene3D" id="3.30.63.10">
    <property type="entry name" value="Guanylate Kinase phosphate binding domain"/>
    <property type="match status" value="1"/>
</dbReference>
<dbReference type="Gene3D" id="3.40.50.300">
    <property type="entry name" value="P-loop containing nucleotide triphosphate hydrolases"/>
    <property type="match status" value="1"/>
</dbReference>
<dbReference type="Pfam" id="PF00625">
    <property type="entry name" value="Guanylate_kin"/>
    <property type="match status" value="1"/>
</dbReference>
<accession>F2N9M7</accession>
<keyword evidence="8 11" id="KW-0067">ATP-binding</keyword>
<comment type="similarity">
    <text evidence="2 11">Belongs to the guanylate kinase family.</text>
</comment>
<keyword evidence="5 11" id="KW-0808">Transferase</keyword>
<evidence type="ECO:0000256" key="7">
    <source>
        <dbReference type="ARBA" id="ARBA00022777"/>
    </source>
</evidence>
<evidence type="ECO:0000256" key="10">
    <source>
        <dbReference type="ARBA" id="ARBA00048594"/>
    </source>
</evidence>
<dbReference type="GO" id="GO:0005829">
    <property type="term" value="C:cytosol"/>
    <property type="evidence" value="ECO:0007669"/>
    <property type="project" value="TreeGrafter"/>
</dbReference>
<evidence type="ECO:0000256" key="2">
    <source>
        <dbReference type="ARBA" id="ARBA00005790"/>
    </source>
</evidence>
<dbReference type="NCBIfam" id="TIGR03263">
    <property type="entry name" value="guanyl_kin"/>
    <property type="match status" value="1"/>
</dbReference>
<dbReference type="GO" id="GO:0004385">
    <property type="term" value="F:GMP kinase activity"/>
    <property type="evidence" value="ECO:0007669"/>
    <property type="project" value="UniProtKB-UniRule"/>
</dbReference>
<evidence type="ECO:0000313" key="14">
    <source>
        <dbReference type="Proteomes" id="UP000006851"/>
    </source>
</evidence>
<evidence type="ECO:0000256" key="8">
    <source>
        <dbReference type="ARBA" id="ARBA00022840"/>
    </source>
</evidence>
<dbReference type="InterPro" id="IPR017665">
    <property type="entry name" value="Guanylate_kinase"/>
</dbReference>
<dbReference type="PANTHER" id="PTHR23117:SF13">
    <property type="entry name" value="GUANYLATE KINASE"/>
    <property type="match status" value="1"/>
</dbReference>
<feature type="domain" description="Guanylate kinase-like" evidence="12">
    <location>
        <begin position="6"/>
        <end position="184"/>
    </location>
</feature>
<proteinExistence type="inferred from homology"/>
<dbReference type="EC" id="2.7.4.8" evidence="3 11"/>
<organism evidence="13 14">
    <name type="scientific">Coriobacterium glomerans (strain ATCC 49209 / DSM 20642 / JCM 10262 / PW2)</name>
    <dbReference type="NCBI Taxonomy" id="700015"/>
    <lineage>
        <taxon>Bacteria</taxon>
        <taxon>Bacillati</taxon>
        <taxon>Actinomycetota</taxon>
        <taxon>Coriobacteriia</taxon>
        <taxon>Coriobacteriales</taxon>
        <taxon>Coriobacteriaceae</taxon>
        <taxon>Coriobacterium</taxon>
    </lineage>
</organism>
<dbReference type="HAMAP" id="MF_00328">
    <property type="entry name" value="Guanylate_kinase"/>
    <property type="match status" value="1"/>
</dbReference>
<dbReference type="EMBL" id="CP002628">
    <property type="protein sequence ID" value="AEB07130.1"/>
    <property type="molecule type" value="Genomic_DNA"/>
</dbReference>
<dbReference type="SUPFAM" id="SSF52540">
    <property type="entry name" value="P-loop containing nucleoside triphosphate hydrolases"/>
    <property type="match status" value="1"/>
</dbReference>
<evidence type="ECO:0000256" key="3">
    <source>
        <dbReference type="ARBA" id="ARBA00012961"/>
    </source>
</evidence>
<dbReference type="AlphaFoldDB" id="F2N9M7"/>
<dbReference type="InterPro" id="IPR020590">
    <property type="entry name" value="Guanylate_kinase_CS"/>
</dbReference>
<dbReference type="GO" id="GO:0005524">
    <property type="term" value="F:ATP binding"/>
    <property type="evidence" value="ECO:0007669"/>
    <property type="project" value="UniProtKB-UniRule"/>
</dbReference>
<evidence type="ECO:0000256" key="11">
    <source>
        <dbReference type="HAMAP-Rule" id="MF_00328"/>
    </source>
</evidence>
<dbReference type="STRING" id="700015.Corgl_1022"/>
<keyword evidence="11" id="KW-0963">Cytoplasm</keyword>
<dbReference type="PROSITE" id="PS50052">
    <property type="entry name" value="GUANYLATE_KINASE_2"/>
    <property type="match status" value="1"/>
</dbReference>
<evidence type="ECO:0000256" key="9">
    <source>
        <dbReference type="ARBA" id="ARBA00030128"/>
    </source>
</evidence>
<name>F2N9M7_CORGP</name>